<gene>
    <name evidence="1" type="ORF">Val02_54630</name>
</gene>
<organism evidence="1 2">
    <name type="scientific">Virgisporangium aliadipatigenens</name>
    <dbReference type="NCBI Taxonomy" id="741659"/>
    <lineage>
        <taxon>Bacteria</taxon>
        <taxon>Bacillati</taxon>
        <taxon>Actinomycetota</taxon>
        <taxon>Actinomycetes</taxon>
        <taxon>Micromonosporales</taxon>
        <taxon>Micromonosporaceae</taxon>
        <taxon>Virgisporangium</taxon>
    </lineage>
</organism>
<dbReference type="AlphaFoldDB" id="A0A8J3YQG9"/>
<dbReference type="Proteomes" id="UP000619260">
    <property type="component" value="Unassembled WGS sequence"/>
</dbReference>
<protein>
    <submittedName>
        <fullName evidence="1">Uncharacterized protein</fullName>
    </submittedName>
</protein>
<reference evidence="1" key="1">
    <citation type="submission" date="2021-01" db="EMBL/GenBank/DDBJ databases">
        <title>Whole genome shotgun sequence of Virgisporangium aliadipatigenens NBRC 105644.</title>
        <authorList>
            <person name="Komaki H."/>
            <person name="Tamura T."/>
        </authorList>
    </citation>
    <scope>NUCLEOTIDE SEQUENCE</scope>
    <source>
        <strain evidence="1">NBRC 105644</strain>
    </source>
</reference>
<dbReference type="RefSeq" id="WP_203902054.1">
    <property type="nucleotide sequence ID" value="NZ_BOPF01000021.1"/>
</dbReference>
<dbReference type="EMBL" id="BOPF01000021">
    <property type="protein sequence ID" value="GIJ48577.1"/>
    <property type="molecule type" value="Genomic_DNA"/>
</dbReference>
<evidence type="ECO:0000313" key="1">
    <source>
        <dbReference type="EMBL" id="GIJ48577.1"/>
    </source>
</evidence>
<name>A0A8J3YQG9_9ACTN</name>
<sequence>MKPRIAGVAGLVVALLAGGWLVARPQPDAAADKGKAVAEESVRDRWPDARIVDTPGRLPDGRAYTPWYHLDAETSVGTALTDDGAQLRLLVRPPTGDPRELMRVPVSTNPQFNGFTADGDNLYWMVSTGDVATAPTLHTANWRTGAPATLLTADTGDVIFYNSQYDLLVAEGRVRWAASRPEARATELRSIPVAGGAVQIEPLDGTYAPSAWPWVTSAGSGQSGNVELRNVRDGRRVAVPGSPSELVTCAPAWCRVLVLGSAGQPARTDLMRPDGTGRLRMAGGGTAAAVLDVALLDRWEILSMTAPLTGNAPAAAGNLKVLLFDAGADRSVVLASGAATVQARGPVVWWSTGDNEATTLHALDLRTLT</sequence>
<accession>A0A8J3YQG9</accession>
<evidence type="ECO:0000313" key="2">
    <source>
        <dbReference type="Proteomes" id="UP000619260"/>
    </source>
</evidence>
<keyword evidence="2" id="KW-1185">Reference proteome</keyword>
<proteinExistence type="predicted"/>
<comment type="caution">
    <text evidence="1">The sequence shown here is derived from an EMBL/GenBank/DDBJ whole genome shotgun (WGS) entry which is preliminary data.</text>
</comment>